<protein>
    <submittedName>
        <fullName evidence="2">Uncharacterized protein</fullName>
    </submittedName>
</protein>
<dbReference type="Proteomes" id="UP000297900">
    <property type="component" value="Unassembled WGS sequence"/>
</dbReference>
<dbReference type="EMBL" id="SOMN01000034">
    <property type="protein sequence ID" value="TFE23492.1"/>
    <property type="molecule type" value="Genomic_DNA"/>
</dbReference>
<evidence type="ECO:0000313" key="2">
    <source>
        <dbReference type="EMBL" id="TFE23492.1"/>
    </source>
</evidence>
<accession>A0A4Y8LRN5</accession>
<keyword evidence="1" id="KW-0812">Transmembrane</keyword>
<organism evidence="2 3">
    <name type="scientific">Cohnella luojiensis</name>
    <dbReference type="NCBI Taxonomy" id="652876"/>
    <lineage>
        <taxon>Bacteria</taxon>
        <taxon>Bacillati</taxon>
        <taxon>Bacillota</taxon>
        <taxon>Bacilli</taxon>
        <taxon>Bacillales</taxon>
        <taxon>Paenibacillaceae</taxon>
        <taxon>Cohnella</taxon>
    </lineage>
</organism>
<keyword evidence="1" id="KW-1133">Transmembrane helix</keyword>
<keyword evidence="1" id="KW-0472">Membrane</keyword>
<name>A0A4Y8LRN5_9BACL</name>
<sequence length="68" mass="7477">MLIAAGIIAVEVPSLRNRKLKKEMLAFFVLLMVGLGMNIAQTLNAPIPSPLDWIIIIFKPFTGWIAGL</sequence>
<dbReference type="AlphaFoldDB" id="A0A4Y8LRN5"/>
<reference evidence="2 3" key="1">
    <citation type="submission" date="2019-03" db="EMBL/GenBank/DDBJ databases">
        <title>Cohnella endophytica sp. nov., a novel endophytic bacterium isolated from bark of Sonneratia apetala.</title>
        <authorList>
            <person name="Tuo L."/>
        </authorList>
    </citation>
    <scope>NUCLEOTIDE SEQUENCE [LARGE SCALE GENOMIC DNA]</scope>
    <source>
        <strain evidence="2 3">CCTCC AB 208254</strain>
    </source>
</reference>
<keyword evidence="3" id="KW-1185">Reference proteome</keyword>
<proteinExistence type="predicted"/>
<comment type="caution">
    <text evidence="2">The sequence shown here is derived from an EMBL/GenBank/DDBJ whole genome shotgun (WGS) entry which is preliminary data.</text>
</comment>
<evidence type="ECO:0000256" key="1">
    <source>
        <dbReference type="SAM" id="Phobius"/>
    </source>
</evidence>
<dbReference type="OrthoDB" id="2440830at2"/>
<gene>
    <name evidence="2" type="ORF">E2980_19100</name>
</gene>
<evidence type="ECO:0000313" key="3">
    <source>
        <dbReference type="Proteomes" id="UP000297900"/>
    </source>
</evidence>
<feature type="transmembrane region" description="Helical" evidence="1">
    <location>
        <begin position="24"/>
        <end position="43"/>
    </location>
</feature>